<dbReference type="SUPFAM" id="SSF46785">
    <property type="entry name" value="Winged helix' DNA-binding domain"/>
    <property type="match status" value="1"/>
</dbReference>
<dbReference type="InterPro" id="IPR036388">
    <property type="entry name" value="WH-like_DNA-bd_sf"/>
</dbReference>
<reference evidence="5 6" key="1">
    <citation type="journal article" date="2021" name="Nat. Commun.">
        <title>Genetic determinants of endophytism in the Arabidopsis root mycobiome.</title>
        <authorList>
            <person name="Mesny F."/>
            <person name="Miyauchi S."/>
            <person name="Thiergart T."/>
            <person name="Pickel B."/>
            <person name="Atanasova L."/>
            <person name="Karlsson M."/>
            <person name="Huettel B."/>
            <person name="Barry K.W."/>
            <person name="Haridas S."/>
            <person name="Chen C."/>
            <person name="Bauer D."/>
            <person name="Andreopoulos W."/>
            <person name="Pangilinan J."/>
            <person name="LaButti K."/>
            <person name="Riley R."/>
            <person name="Lipzen A."/>
            <person name="Clum A."/>
            <person name="Drula E."/>
            <person name="Henrissat B."/>
            <person name="Kohler A."/>
            <person name="Grigoriev I.V."/>
            <person name="Martin F.M."/>
            <person name="Hacquard S."/>
        </authorList>
    </citation>
    <scope>NUCLEOTIDE SEQUENCE [LARGE SCALE GENOMIC DNA]</scope>
    <source>
        <strain evidence="5 6">MPI-CAGE-CH-0241</strain>
    </source>
</reference>
<dbReference type="PANTHER" id="PTHR43712:SF17">
    <property type="entry name" value="O-METHYLTRANSFERASE"/>
    <property type="match status" value="1"/>
</dbReference>
<dbReference type="SUPFAM" id="SSF53335">
    <property type="entry name" value="S-adenosyl-L-methionine-dependent methyltransferases"/>
    <property type="match status" value="1"/>
</dbReference>
<dbReference type="Gene3D" id="1.10.10.10">
    <property type="entry name" value="Winged helix-like DNA-binding domain superfamily/Winged helix DNA-binding domain"/>
    <property type="match status" value="1"/>
</dbReference>
<dbReference type="GO" id="GO:0032259">
    <property type="term" value="P:methylation"/>
    <property type="evidence" value="ECO:0007669"/>
    <property type="project" value="UniProtKB-KW"/>
</dbReference>
<dbReference type="PROSITE" id="PS51683">
    <property type="entry name" value="SAM_OMT_II"/>
    <property type="match status" value="1"/>
</dbReference>
<dbReference type="InterPro" id="IPR016461">
    <property type="entry name" value="COMT-like"/>
</dbReference>
<protein>
    <submittedName>
        <fullName evidence="5">S-adenosyl-L-methionine-dependent methyltransferase</fullName>
    </submittedName>
</protein>
<dbReference type="PANTHER" id="PTHR43712">
    <property type="entry name" value="PUTATIVE (AFU_ORTHOLOGUE AFUA_4G14580)-RELATED"/>
    <property type="match status" value="1"/>
</dbReference>
<evidence type="ECO:0000313" key="5">
    <source>
        <dbReference type="EMBL" id="KAH6884980.1"/>
    </source>
</evidence>
<accession>A0A9P8W175</accession>
<evidence type="ECO:0000313" key="6">
    <source>
        <dbReference type="Proteomes" id="UP000777438"/>
    </source>
</evidence>
<keyword evidence="1 5" id="KW-0489">Methyltransferase</keyword>
<dbReference type="Pfam" id="PF00891">
    <property type="entry name" value="Methyltransf_2"/>
    <property type="match status" value="1"/>
</dbReference>
<dbReference type="InterPro" id="IPR001077">
    <property type="entry name" value="COMT_C"/>
</dbReference>
<dbReference type="AlphaFoldDB" id="A0A9P8W175"/>
<dbReference type="InterPro" id="IPR029063">
    <property type="entry name" value="SAM-dependent_MTases_sf"/>
</dbReference>
<organism evidence="5 6">
    <name type="scientific">Thelonectria olida</name>
    <dbReference type="NCBI Taxonomy" id="1576542"/>
    <lineage>
        <taxon>Eukaryota</taxon>
        <taxon>Fungi</taxon>
        <taxon>Dikarya</taxon>
        <taxon>Ascomycota</taxon>
        <taxon>Pezizomycotina</taxon>
        <taxon>Sordariomycetes</taxon>
        <taxon>Hypocreomycetidae</taxon>
        <taxon>Hypocreales</taxon>
        <taxon>Nectriaceae</taxon>
        <taxon>Thelonectria</taxon>
    </lineage>
</organism>
<feature type="domain" description="O-methyltransferase C-terminal" evidence="4">
    <location>
        <begin position="249"/>
        <end position="389"/>
    </location>
</feature>
<evidence type="ECO:0000256" key="2">
    <source>
        <dbReference type="ARBA" id="ARBA00022679"/>
    </source>
</evidence>
<dbReference type="InterPro" id="IPR036390">
    <property type="entry name" value="WH_DNA-bd_sf"/>
</dbReference>
<name>A0A9P8W175_9HYPO</name>
<evidence type="ECO:0000259" key="4">
    <source>
        <dbReference type="Pfam" id="PF00891"/>
    </source>
</evidence>
<keyword evidence="2" id="KW-0808">Transferase</keyword>
<evidence type="ECO:0000256" key="1">
    <source>
        <dbReference type="ARBA" id="ARBA00022603"/>
    </source>
</evidence>
<dbReference type="Gene3D" id="3.40.50.150">
    <property type="entry name" value="Vaccinia Virus protein VP39"/>
    <property type="match status" value="1"/>
</dbReference>
<dbReference type="OrthoDB" id="3340390at2759"/>
<keyword evidence="3" id="KW-0949">S-adenosyl-L-methionine</keyword>
<evidence type="ECO:0000256" key="3">
    <source>
        <dbReference type="ARBA" id="ARBA00022691"/>
    </source>
</evidence>
<keyword evidence="6" id="KW-1185">Reference proteome</keyword>
<sequence>MATEETSAVDVSIAANPSDIEAVPSLLRQIGEDFDRLSIDSDEARKDLLVKARTLVQSLETPRETMVKHCWAQTGAIAGLLFGIETGLWKLMTKNGDRPQKIDELAASLGIEPPLLCRLMRHLGAMGYVIESDIDEYKPTKFTTAMSLDQISGGYIAILSGTGAAPIKFHEYAREHGFKNPVDAYDTPLMNAYGTERDFFTWLKFLGYDRHFNHFMGGYRLGRTPWMAPSFYPVEERLIAGADTCLNAPFLVDIGGNLGHDLAEFHRYHPKAPGKLILQDLPDIIHAIEDLSPAIVRMCYDFHAEQPVKGARAYYMHSCLHDWPDDVCEHILSRVVKAMKPGYSRLLINENVIPSKGAYWEASALDMVMMTLFSSKERTEADWYHLLEKIAGLRIVKIWDGGRGVESLIECELPYHEKE</sequence>
<comment type="caution">
    <text evidence="5">The sequence shown here is derived from an EMBL/GenBank/DDBJ whole genome shotgun (WGS) entry which is preliminary data.</text>
</comment>
<proteinExistence type="predicted"/>
<dbReference type="GO" id="GO:0008171">
    <property type="term" value="F:O-methyltransferase activity"/>
    <property type="evidence" value="ECO:0007669"/>
    <property type="project" value="InterPro"/>
</dbReference>
<gene>
    <name evidence="5" type="ORF">B0T10DRAFT_444989</name>
</gene>
<dbReference type="Proteomes" id="UP000777438">
    <property type="component" value="Unassembled WGS sequence"/>
</dbReference>
<dbReference type="EMBL" id="JAGPYM010000019">
    <property type="protein sequence ID" value="KAH6884980.1"/>
    <property type="molecule type" value="Genomic_DNA"/>
</dbReference>